<comment type="caution">
    <text evidence="3">The sequence shown here is derived from an EMBL/GenBank/DDBJ whole genome shotgun (WGS) entry which is preliminary data.</text>
</comment>
<evidence type="ECO:0000256" key="2">
    <source>
        <dbReference type="SAM" id="Phobius"/>
    </source>
</evidence>
<sequence>MLTDRLWTDDLDATCETIIAKRDDDDTPDQETEAREPEQEQEVIAKEGDKEDEEHTSGDPSPSSIVEPTDSGSDQEPTPTTIAGESEPAPTPSDEEDKGGDKVESGLEGELIPAATPDDAATTTTEEPEATTSTNASEATTTDSALDPTDPVVAITSTSTTTIASQNRPSGQTNSTVTKGSKDEEGGPTTLPGHKEETHSNTAALTVGAIVAAVVIASVIGVWIFRKWKLSPSRHFKNKITGVSTKGGAAAPAVVYGSGKGHDDHSEYNSYDEIMRPEAYDTVPPSPMTSVTMAAPAYPVAVAGSEYEYGYAHYEQMQQQQTMGGDANYQSYQYGYNSGAVPAMSEASAMRASVTSIPNPNVIGGVPAVGHNIHGYGSEDYTRNDHFLRELRE</sequence>
<proteinExistence type="predicted"/>
<dbReference type="AlphaFoldDB" id="A0A9P7XXV1"/>
<keyword evidence="2" id="KW-0472">Membrane</keyword>
<reference evidence="3" key="1">
    <citation type="submission" date="2021-06" db="EMBL/GenBank/DDBJ databases">
        <title>Genome Sequence of Mortierella hyaline Strain SCG-10, a Cold-Adapted, Nitrate-Reducing Fungus Isolated from Soil in Minnesota, USA.</title>
        <authorList>
            <person name="Aldossari N."/>
        </authorList>
    </citation>
    <scope>NUCLEOTIDE SEQUENCE</scope>
    <source>
        <strain evidence="3">SCG-10</strain>
    </source>
</reference>
<gene>
    <name evidence="3" type="ORF">KI688_010174</name>
</gene>
<feature type="transmembrane region" description="Helical" evidence="2">
    <location>
        <begin position="203"/>
        <end position="225"/>
    </location>
</feature>
<feature type="region of interest" description="Disordered" evidence="1">
    <location>
        <begin position="18"/>
        <end position="199"/>
    </location>
</feature>
<evidence type="ECO:0000313" key="4">
    <source>
        <dbReference type="Proteomes" id="UP000707451"/>
    </source>
</evidence>
<feature type="compositionally biased region" description="Polar residues" evidence="1">
    <location>
        <begin position="58"/>
        <end position="83"/>
    </location>
</feature>
<accession>A0A9P7XXV1</accession>
<feature type="compositionally biased region" description="Basic and acidic residues" evidence="1">
    <location>
        <begin position="32"/>
        <end position="57"/>
    </location>
</feature>
<protein>
    <submittedName>
        <fullName evidence="3">Uncharacterized protein</fullName>
    </submittedName>
</protein>
<name>A0A9P7XXV1_9FUNG</name>
<keyword evidence="4" id="KW-1185">Reference proteome</keyword>
<dbReference type="OrthoDB" id="2443093at2759"/>
<organism evidence="3 4">
    <name type="scientific">Linnemannia hyalina</name>
    <dbReference type="NCBI Taxonomy" id="64524"/>
    <lineage>
        <taxon>Eukaryota</taxon>
        <taxon>Fungi</taxon>
        <taxon>Fungi incertae sedis</taxon>
        <taxon>Mucoromycota</taxon>
        <taxon>Mortierellomycotina</taxon>
        <taxon>Mortierellomycetes</taxon>
        <taxon>Mortierellales</taxon>
        <taxon>Mortierellaceae</taxon>
        <taxon>Linnemannia</taxon>
    </lineage>
</organism>
<feature type="compositionally biased region" description="Low complexity" evidence="1">
    <location>
        <begin position="113"/>
        <end position="145"/>
    </location>
</feature>
<evidence type="ECO:0000313" key="3">
    <source>
        <dbReference type="EMBL" id="KAG9069275.1"/>
    </source>
</evidence>
<dbReference type="Proteomes" id="UP000707451">
    <property type="component" value="Unassembled WGS sequence"/>
</dbReference>
<dbReference type="EMBL" id="JAHRHY010000005">
    <property type="protein sequence ID" value="KAG9069275.1"/>
    <property type="molecule type" value="Genomic_DNA"/>
</dbReference>
<feature type="compositionally biased region" description="Polar residues" evidence="1">
    <location>
        <begin position="166"/>
        <end position="179"/>
    </location>
</feature>
<keyword evidence="2" id="KW-0812">Transmembrane</keyword>
<keyword evidence="2" id="KW-1133">Transmembrane helix</keyword>
<feature type="compositionally biased region" description="Low complexity" evidence="1">
    <location>
        <begin position="154"/>
        <end position="165"/>
    </location>
</feature>
<evidence type="ECO:0000256" key="1">
    <source>
        <dbReference type="SAM" id="MobiDB-lite"/>
    </source>
</evidence>